<evidence type="ECO:0000313" key="2">
    <source>
        <dbReference type="Proteomes" id="UP000243924"/>
    </source>
</evidence>
<proteinExistence type="predicted"/>
<sequence length="156" mass="16246">MIQVRLVMWGELGAVFFGSAELHSASAAKQCRVVSGEPLTLAALAGGFAEYNSAFLGPCGLFWGGWFLGAPSCTRQALRSSAGLLSGGALTPAALADGFVEYNSAFPGLCAARGGEVLAWGQRLCKVSISTRTLVRLSWYSASARESATMPPPPQT</sequence>
<evidence type="ECO:0000313" key="1">
    <source>
        <dbReference type="EMBL" id="SDU07713.1"/>
    </source>
</evidence>
<protein>
    <submittedName>
        <fullName evidence="1">Uncharacterized protein</fullName>
    </submittedName>
</protein>
<dbReference type="AlphaFoldDB" id="A0A1H2FK30"/>
<accession>A0A1H2FK30</accession>
<name>A0A1H2FK30_9GAMM</name>
<gene>
    <name evidence="1" type="ORF">SAMN05216210_1620</name>
</gene>
<keyword evidence="2" id="KW-1185">Reference proteome</keyword>
<reference evidence="2" key="1">
    <citation type="submission" date="2016-10" db="EMBL/GenBank/DDBJ databases">
        <authorList>
            <person name="Varghese N."/>
            <person name="Submissions S."/>
        </authorList>
    </citation>
    <scope>NUCLEOTIDE SEQUENCE [LARGE SCALE GENOMIC DNA]</scope>
    <source>
        <strain evidence="2">CECT 8338</strain>
    </source>
</reference>
<dbReference type="Proteomes" id="UP000243924">
    <property type="component" value="Chromosome I"/>
</dbReference>
<dbReference type="EMBL" id="LT629787">
    <property type="protein sequence ID" value="SDU07713.1"/>
    <property type="molecule type" value="Genomic_DNA"/>
</dbReference>
<organism evidence="1 2">
    <name type="scientific">Halopseudomonas salegens</name>
    <dbReference type="NCBI Taxonomy" id="1434072"/>
    <lineage>
        <taxon>Bacteria</taxon>
        <taxon>Pseudomonadati</taxon>
        <taxon>Pseudomonadota</taxon>
        <taxon>Gammaproteobacteria</taxon>
        <taxon>Pseudomonadales</taxon>
        <taxon>Pseudomonadaceae</taxon>
        <taxon>Halopseudomonas</taxon>
    </lineage>
</organism>